<dbReference type="InterPro" id="IPR051712">
    <property type="entry name" value="ARTD-AVP"/>
</dbReference>
<dbReference type="EC" id="2.4.2.-" evidence="1"/>
<dbReference type="GO" id="GO:1990404">
    <property type="term" value="F:NAD+-protein mono-ADP-ribosyltransferase activity"/>
    <property type="evidence" value="ECO:0007669"/>
    <property type="project" value="TreeGrafter"/>
</dbReference>
<dbReference type="Gene3D" id="3.90.228.10">
    <property type="match status" value="1"/>
</dbReference>
<dbReference type="Pfam" id="PF00644">
    <property type="entry name" value="PARP"/>
    <property type="match status" value="1"/>
</dbReference>
<dbReference type="Proteomes" id="UP001162156">
    <property type="component" value="Unassembled WGS sequence"/>
</dbReference>
<dbReference type="EMBL" id="JANEYF010003764">
    <property type="protein sequence ID" value="KAJ8934142.1"/>
    <property type="molecule type" value="Genomic_DNA"/>
</dbReference>
<dbReference type="PANTHER" id="PTHR45740:SF2">
    <property type="entry name" value="POLY [ADP-RIBOSE] POLYMERASE"/>
    <property type="match status" value="1"/>
</dbReference>
<sequence>MKDTKKLNHSSPEFKNIQLLFSNISYYKLTDVEVVFNPYLKKKFELRRQLVFGGIQPIRLFHGTKEKYIDSICNHNFDWRCYRRNRHRYGKGVNFTPDIGYAAIYCDKRKGKIMIMADVLVKKDSSWQ</sequence>
<accession>A0AAV8X6K0</accession>
<comment type="caution">
    <text evidence="3">The sequence shown here is derived from an EMBL/GenBank/DDBJ whole genome shotgun (WGS) entry which is preliminary data.</text>
</comment>
<evidence type="ECO:0000259" key="2">
    <source>
        <dbReference type="PROSITE" id="PS51059"/>
    </source>
</evidence>
<name>A0AAV8X6K0_9CUCU</name>
<organism evidence="3 4">
    <name type="scientific">Rhamnusium bicolor</name>
    <dbReference type="NCBI Taxonomy" id="1586634"/>
    <lineage>
        <taxon>Eukaryota</taxon>
        <taxon>Metazoa</taxon>
        <taxon>Ecdysozoa</taxon>
        <taxon>Arthropoda</taxon>
        <taxon>Hexapoda</taxon>
        <taxon>Insecta</taxon>
        <taxon>Pterygota</taxon>
        <taxon>Neoptera</taxon>
        <taxon>Endopterygota</taxon>
        <taxon>Coleoptera</taxon>
        <taxon>Polyphaga</taxon>
        <taxon>Cucujiformia</taxon>
        <taxon>Chrysomeloidea</taxon>
        <taxon>Cerambycidae</taxon>
        <taxon>Lepturinae</taxon>
        <taxon>Rhagiini</taxon>
        <taxon>Rhamnusium</taxon>
    </lineage>
</organism>
<dbReference type="PANTHER" id="PTHR45740">
    <property type="entry name" value="POLY [ADP-RIBOSE] POLYMERASE"/>
    <property type="match status" value="1"/>
</dbReference>
<dbReference type="GO" id="GO:0003950">
    <property type="term" value="F:NAD+ poly-ADP-ribosyltransferase activity"/>
    <property type="evidence" value="ECO:0007669"/>
    <property type="project" value="UniProtKB-UniRule"/>
</dbReference>
<keyword evidence="1" id="KW-0520">NAD</keyword>
<proteinExistence type="predicted"/>
<dbReference type="GO" id="GO:0005634">
    <property type="term" value="C:nucleus"/>
    <property type="evidence" value="ECO:0007669"/>
    <property type="project" value="TreeGrafter"/>
</dbReference>
<evidence type="ECO:0000256" key="1">
    <source>
        <dbReference type="RuleBase" id="RU362114"/>
    </source>
</evidence>
<keyword evidence="4" id="KW-1185">Reference proteome</keyword>
<dbReference type="InterPro" id="IPR012317">
    <property type="entry name" value="Poly(ADP-ribose)pol_cat_dom"/>
</dbReference>
<dbReference type="PROSITE" id="PS51059">
    <property type="entry name" value="PARP_CATALYTIC"/>
    <property type="match status" value="1"/>
</dbReference>
<gene>
    <name evidence="3" type="ORF">NQ314_013552</name>
</gene>
<keyword evidence="1" id="KW-0328">Glycosyltransferase</keyword>
<feature type="domain" description="PARP catalytic" evidence="2">
    <location>
        <begin position="1"/>
        <end position="128"/>
    </location>
</feature>
<evidence type="ECO:0000313" key="3">
    <source>
        <dbReference type="EMBL" id="KAJ8934142.1"/>
    </source>
</evidence>
<reference evidence="3" key="1">
    <citation type="journal article" date="2023" name="Insect Mol. Biol.">
        <title>Genome sequencing provides insights into the evolution of gene families encoding plant cell wall-degrading enzymes in longhorned beetles.</title>
        <authorList>
            <person name="Shin N.R."/>
            <person name="Okamura Y."/>
            <person name="Kirsch R."/>
            <person name="Pauchet Y."/>
        </authorList>
    </citation>
    <scope>NUCLEOTIDE SEQUENCE</scope>
    <source>
        <strain evidence="3">RBIC_L_NR</strain>
    </source>
</reference>
<evidence type="ECO:0000313" key="4">
    <source>
        <dbReference type="Proteomes" id="UP001162156"/>
    </source>
</evidence>
<dbReference type="AlphaFoldDB" id="A0AAV8X6K0"/>
<dbReference type="SUPFAM" id="SSF56399">
    <property type="entry name" value="ADP-ribosylation"/>
    <property type="match status" value="1"/>
</dbReference>
<protein>
    <recommendedName>
        <fullName evidence="1">Poly [ADP-ribose] polymerase</fullName>
        <shortName evidence="1">PARP</shortName>
        <ecNumber evidence="1">2.4.2.-</ecNumber>
    </recommendedName>
</protein>
<keyword evidence="1" id="KW-0808">Transferase</keyword>